<dbReference type="AlphaFoldDB" id="A0A382RIA9"/>
<proteinExistence type="predicted"/>
<accession>A0A382RIA9</accession>
<reference evidence="1" key="1">
    <citation type="submission" date="2018-05" db="EMBL/GenBank/DDBJ databases">
        <authorList>
            <person name="Lanie J.A."/>
            <person name="Ng W.-L."/>
            <person name="Kazmierczak K.M."/>
            <person name="Andrzejewski T.M."/>
            <person name="Davidsen T.M."/>
            <person name="Wayne K.J."/>
            <person name="Tettelin H."/>
            <person name="Glass J.I."/>
            <person name="Rusch D."/>
            <person name="Podicherti R."/>
            <person name="Tsui H.-C.T."/>
            <person name="Winkler M.E."/>
        </authorList>
    </citation>
    <scope>NUCLEOTIDE SEQUENCE</scope>
</reference>
<organism evidence="1">
    <name type="scientific">marine metagenome</name>
    <dbReference type="NCBI Taxonomy" id="408172"/>
    <lineage>
        <taxon>unclassified sequences</taxon>
        <taxon>metagenomes</taxon>
        <taxon>ecological metagenomes</taxon>
    </lineage>
</organism>
<evidence type="ECO:0000313" key="1">
    <source>
        <dbReference type="EMBL" id="SVC96341.1"/>
    </source>
</evidence>
<feature type="non-terminal residue" evidence="1">
    <location>
        <position position="35"/>
    </location>
</feature>
<gene>
    <name evidence="1" type="ORF">METZ01_LOCUS349195</name>
</gene>
<protein>
    <submittedName>
        <fullName evidence="1">Uncharacterized protein</fullName>
    </submittedName>
</protein>
<sequence length="35" mass="3983">MVKPDIILNAATIIINDRIINITFRSTLRAENNDL</sequence>
<name>A0A382RIA9_9ZZZZ</name>
<dbReference type="EMBL" id="UINC01121287">
    <property type="protein sequence ID" value="SVC96341.1"/>
    <property type="molecule type" value="Genomic_DNA"/>
</dbReference>